<proteinExistence type="predicted"/>
<dbReference type="EMBL" id="JADBJN010000001">
    <property type="protein sequence ID" value="KAG5682591.1"/>
    <property type="molecule type" value="Genomic_DNA"/>
</dbReference>
<sequence length="210" mass="23886">MFLAKGQAEKFDEARIPFNDNHLVCQISYRVPMLIPPGDMDAYARQVPVWNDFFRFRNQLIYDAVRPNAAEEVAEPEPPAVIQSVPEIAIPAEPVVIRQPLIINDADVKSEPIVIRAPIIPSMLDGTSRKRKPPKRRIPVETQERPLPPSPKRIVIHSIEILPNWRVEPEPEEDADTLEVGDKGLNGRSYDELMEEWFGEDAPPEDVDKI</sequence>
<evidence type="ECO:0000313" key="2">
    <source>
        <dbReference type="EMBL" id="KAG5682591.1"/>
    </source>
</evidence>
<dbReference type="Proteomes" id="UP001107558">
    <property type="component" value="Chromosome 1"/>
</dbReference>
<protein>
    <submittedName>
        <fullName evidence="2">Uncharacterized protein</fullName>
    </submittedName>
</protein>
<organism evidence="2 3">
    <name type="scientific">Polypedilum vanderplanki</name>
    <name type="common">Sleeping chironomid midge</name>
    <dbReference type="NCBI Taxonomy" id="319348"/>
    <lineage>
        <taxon>Eukaryota</taxon>
        <taxon>Metazoa</taxon>
        <taxon>Ecdysozoa</taxon>
        <taxon>Arthropoda</taxon>
        <taxon>Hexapoda</taxon>
        <taxon>Insecta</taxon>
        <taxon>Pterygota</taxon>
        <taxon>Neoptera</taxon>
        <taxon>Endopterygota</taxon>
        <taxon>Diptera</taxon>
        <taxon>Nematocera</taxon>
        <taxon>Chironomoidea</taxon>
        <taxon>Chironomidae</taxon>
        <taxon>Chironominae</taxon>
        <taxon>Polypedilum</taxon>
        <taxon>Polypedilum</taxon>
    </lineage>
</organism>
<comment type="caution">
    <text evidence="2">The sequence shown here is derived from an EMBL/GenBank/DDBJ whole genome shotgun (WGS) entry which is preliminary data.</text>
</comment>
<reference evidence="2" key="1">
    <citation type="submission" date="2021-03" db="EMBL/GenBank/DDBJ databases">
        <title>Chromosome level genome of the anhydrobiotic midge Polypedilum vanderplanki.</title>
        <authorList>
            <person name="Yoshida Y."/>
            <person name="Kikawada T."/>
            <person name="Gusev O."/>
        </authorList>
    </citation>
    <scope>NUCLEOTIDE SEQUENCE</scope>
    <source>
        <strain evidence="2">NIAS01</strain>
        <tissue evidence="2">Whole body or cell culture</tissue>
    </source>
</reference>
<dbReference type="AlphaFoldDB" id="A0A9J6CL58"/>
<feature type="region of interest" description="Disordered" evidence="1">
    <location>
        <begin position="167"/>
        <end position="186"/>
    </location>
</feature>
<evidence type="ECO:0000313" key="3">
    <source>
        <dbReference type="Proteomes" id="UP001107558"/>
    </source>
</evidence>
<accession>A0A9J6CL58</accession>
<keyword evidence="3" id="KW-1185">Reference proteome</keyword>
<name>A0A9J6CL58_POLVA</name>
<feature type="compositionally biased region" description="Acidic residues" evidence="1">
    <location>
        <begin position="170"/>
        <end position="179"/>
    </location>
</feature>
<evidence type="ECO:0000256" key="1">
    <source>
        <dbReference type="SAM" id="MobiDB-lite"/>
    </source>
</evidence>
<feature type="region of interest" description="Disordered" evidence="1">
    <location>
        <begin position="125"/>
        <end position="150"/>
    </location>
</feature>
<gene>
    <name evidence="2" type="ORF">PVAND_011936</name>
</gene>